<accession>A0A4Y7TP97</accession>
<dbReference type="PANTHER" id="PTHR43245">
    <property type="entry name" value="BIFUNCTIONAL POLYMYXIN RESISTANCE PROTEIN ARNA"/>
    <property type="match status" value="1"/>
</dbReference>
<comment type="caution">
    <text evidence="1">The sequence shown here is derived from an EMBL/GenBank/DDBJ whole genome shotgun (WGS) entry which is preliminary data.</text>
</comment>
<dbReference type="InterPro" id="IPR036291">
    <property type="entry name" value="NAD(P)-bd_dom_sf"/>
</dbReference>
<protein>
    <recommendedName>
        <fullName evidence="3">NAD(P)-binding protein</fullName>
    </recommendedName>
</protein>
<name>A0A4Y7TP97_COPMI</name>
<dbReference type="AlphaFoldDB" id="A0A4Y7TP97"/>
<proteinExistence type="predicted"/>
<dbReference type="SUPFAM" id="SSF51735">
    <property type="entry name" value="NAD(P)-binding Rossmann-fold domains"/>
    <property type="match status" value="1"/>
</dbReference>
<sequence length="410" mass="45511">MADSQKKPSVLIFGQWSEYLLAGPRCPSRSPGWRIPHKYSVNPPTTYLGSEFPKILEKPEVEYRQANLTVEATIASVFDPPTGHESFDYVFDFTGEIRTDRTEVILYNTTFCVSRMLGLEAAKRKVKAFVRTSQPFYETSSKGSSETDEPKPEGTIGTWWHETLRGLAAIDELALISSSLRVGYVYGPYTNYGMVATAINVAAVYGYMQKPMKSLWSPGKNANNTVHVDDVAGAAWAVSNWIAGIGRKAANDAAGAPIHFSNDKSFVKEHSDIPTASVKPVAPLFNLTDDSNSTLLSVGEVVTSYFGTSFEFFNLVESTMLKLSDDIEEINEHHVGGWTEMLTKSTVPVPKTPLNAYMDKYSLEKHVLSLPNKRIKEVIGYQLKYPQFDHAGVKDIVEKWKAEGSWPIVA</sequence>
<dbReference type="Gene3D" id="3.40.50.720">
    <property type="entry name" value="NAD(P)-binding Rossmann-like Domain"/>
    <property type="match status" value="1"/>
</dbReference>
<gene>
    <name evidence="1" type="ORF">FA13DRAFT_1623630</name>
</gene>
<dbReference type="EMBL" id="QPFP01000006">
    <property type="protein sequence ID" value="TEB36025.1"/>
    <property type="molecule type" value="Genomic_DNA"/>
</dbReference>
<evidence type="ECO:0008006" key="3">
    <source>
        <dbReference type="Google" id="ProtNLM"/>
    </source>
</evidence>
<dbReference type="Proteomes" id="UP000298030">
    <property type="component" value="Unassembled WGS sequence"/>
</dbReference>
<dbReference type="OrthoDB" id="16464at2759"/>
<keyword evidence="2" id="KW-1185">Reference proteome</keyword>
<dbReference type="STRING" id="71717.A0A4Y7TP97"/>
<dbReference type="InterPro" id="IPR050177">
    <property type="entry name" value="Lipid_A_modif_metabolic_enz"/>
</dbReference>
<dbReference type="PANTHER" id="PTHR43245:SF11">
    <property type="entry name" value="LD23561P"/>
    <property type="match status" value="1"/>
</dbReference>
<evidence type="ECO:0000313" key="1">
    <source>
        <dbReference type="EMBL" id="TEB36025.1"/>
    </source>
</evidence>
<organism evidence="1 2">
    <name type="scientific">Coprinellus micaceus</name>
    <name type="common">Glistening ink-cap mushroom</name>
    <name type="synonym">Coprinus micaceus</name>
    <dbReference type="NCBI Taxonomy" id="71717"/>
    <lineage>
        <taxon>Eukaryota</taxon>
        <taxon>Fungi</taxon>
        <taxon>Dikarya</taxon>
        <taxon>Basidiomycota</taxon>
        <taxon>Agaricomycotina</taxon>
        <taxon>Agaricomycetes</taxon>
        <taxon>Agaricomycetidae</taxon>
        <taxon>Agaricales</taxon>
        <taxon>Agaricineae</taxon>
        <taxon>Psathyrellaceae</taxon>
        <taxon>Coprinellus</taxon>
    </lineage>
</organism>
<reference evidence="1 2" key="1">
    <citation type="journal article" date="2019" name="Nat. Ecol. Evol.">
        <title>Megaphylogeny resolves global patterns of mushroom evolution.</title>
        <authorList>
            <person name="Varga T."/>
            <person name="Krizsan K."/>
            <person name="Foldi C."/>
            <person name="Dima B."/>
            <person name="Sanchez-Garcia M."/>
            <person name="Sanchez-Ramirez S."/>
            <person name="Szollosi G.J."/>
            <person name="Szarkandi J.G."/>
            <person name="Papp V."/>
            <person name="Albert L."/>
            <person name="Andreopoulos W."/>
            <person name="Angelini C."/>
            <person name="Antonin V."/>
            <person name="Barry K.W."/>
            <person name="Bougher N.L."/>
            <person name="Buchanan P."/>
            <person name="Buyck B."/>
            <person name="Bense V."/>
            <person name="Catcheside P."/>
            <person name="Chovatia M."/>
            <person name="Cooper J."/>
            <person name="Damon W."/>
            <person name="Desjardin D."/>
            <person name="Finy P."/>
            <person name="Geml J."/>
            <person name="Haridas S."/>
            <person name="Hughes K."/>
            <person name="Justo A."/>
            <person name="Karasinski D."/>
            <person name="Kautmanova I."/>
            <person name="Kiss B."/>
            <person name="Kocsube S."/>
            <person name="Kotiranta H."/>
            <person name="LaButti K.M."/>
            <person name="Lechner B.E."/>
            <person name="Liimatainen K."/>
            <person name="Lipzen A."/>
            <person name="Lukacs Z."/>
            <person name="Mihaltcheva S."/>
            <person name="Morgado L.N."/>
            <person name="Niskanen T."/>
            <person name="Noordeloos M.E."/>
            <person name="Ohm R.A."/>
            <person name="Ortiz-Santana B."/>
            <person name="Ovrebo C."/>
            <person name="Racz N."/>
            <person name="Riley R."/>
            <person name="Savchenko A."/>
            <person name="Shiryaev A."/>
            <person name="Soop K."/>
            <person name="Spirin V."/>
            <person name="Szebenyi C."/>
            <person name="Tomsovsky M."/>
            <person name="Tulloss R.E."/>
            <person name="Uehling J."/>
            <person name="Grigoriev I.V."/>
            <person name="Vagvolgyi C."/>
            <person name="Papp T."/>
            <person name="Martin F.M."/>
            <person name="Miettinen O."/>
            <person name="Hibbett D.S."/>
            <person name="Nagy L.G."/>
        </authorList>
    </citation>
    <scope>NUCLEOTIDE SEQUENCE [LARGE SCALE GENOMIC DNA]</scope>
    <source>
        <strain evidence="1 2">FP101781</strain>
    </source>
</reference>
<evidence type="ECO:0000313" key="2">
    <source>
        <dbReference type="Proteomes" id="UP000298030"/>
    </source>
</evidence>